<protein>
    <recommendedName>
        <fullName evidence="7">Ubiquitin-like protease family profile domain-containing protein</fullName>
    </recommendedName>
</protein>
<dbReference type="EMBL" id="KV453844">
    <property type="protein sequence ID" value="ODV88426.1"/>
    <property type="molecule type" value="Genomic_DNA"/>
</dbReference>
<dbReference type="Proteomes" id="UP000095023">
    <property type="component" value="Unassembled WGS sequence"/>
</dbReference>
<gene>
    <name evidence="8" type="ORF">CANCADRAFT_46310</name>
</gene>
<evidence type="ECO:0000256" key="5">
    <source>
        <dbReference type="ARBA" id="ARBA00022801"/>
    </source>
</evidence>
<evidence type="ECO:0000256" key="4">
    <source>
        <dbReference type="ARBA" id="ARBA00022786"/>
    </source>
</evidence>
<evidence type="ECO:0000259" key="7">
    <source>
        <dbReference type="PROSITE" id="PS50600"/>
    </source>
</evidence>
<dbReference type="SUPFAM" id="SSF54001">
    <property type="entry name" value="Cysteine proteinases"/>
    <property type="match status" value="1"/>
</dbReference>
<dbReference type="PROSITE" id="PS50600">
    <property type="entry name" value="ULP_PROTEASE"/>
    <property type="match status" value="1"/>
</dbReference>
<evidence type="ECO:0000313" key="8">
    <source>
        <dbReference type="EMBL" id="ODV88426.1"/>
    </source>
</evidence>
<sequence>MLALRFKRRFEICGTSSTVLCCVSNEERFLMKLNLIPQDGLTVSQTYDQTIRGWFPPETIDVNDINSNAASDSDDSDELIISGVDHTSEPRSFSPIQLAKQLNKERKSVWGDHYTSTRTAQSAKDLRENSPGVMAPDPLTHASLMAIDKAEKTGWTDQAASIGSQDSIECASSPKRRSSRIKARSEGKESSFPQYDMSAKKFGSPLQYKFDHRWYRVSGEDASKLSEGELLNDEIINFTLRYYLDQEEQKNPTMKGQVHLFSSFFYSTYWRKDQDGKRFNYANIKNWTNKVDLFRTKYVIIPVNEKSHWYVVVICNLSTLLDKAAASKEDADCKIDSKHSSSRYFTADDPLILVFDSLGIGHQNIYRPIRQYIYEEAKARKGVEIDTDDICGRKVPVPRQDNFSDCGVYLLHYMEVFLSKPRQILDVLMNKEHTSRMIQAGLMNLWDPSSVLTKRKQIWDLLLHLKESQPEIPDTVDSSSEEEDIQEVHPDTFISKSIDRSEESEADSRNEDSHNERESDKTDSQDSQRSEEVAGDNDKPESSESDDERASSKKRSESESDEPMPCSEPMANDDNDDTIMGESAGYTNDEDMASESGGSKYVTDGDATPVPETSDSDDFNGGSEYASSAGLLSQNLNSLKQFVASVVAPSSSQTTDSSEKHAMGYE</sequence>
<dbReference type="InterPro" id="IPR038765">
    <property type="entry name" value="Papain-like_cys_pep_sf"/>
</dbReference>
<keyword evidence="2" id="KW-0597">Phosphoprotein</keyword>
<evidence type="ECO:0000256" key="3">
    <source>
        <dbReference type="ARBA" id="ARBA00022670"/>
    </source>
</evidence>
<dbReference type="GO" id="GO:0005737">
    <property type="term" value="C:cytoplasm"/>
    <property type="evidence" value="ECO:0007669"/>
    <property type="project" value="TreeGrafter"/>
</dbReference>
<dbReference type="PANTHER" id="PTHR46896">
    <property type="entry name" value="SENTRIN-SPECIFIC PROTEASE"/>
    <property type="match status" value="1"/>
</dbReference>
<keyword evidence="4" id="KW-0833">Ubl conjugation pathway</keyword>
<feature type="region of interest" description="Disordered" evidence="6">
    <location>
        <begin position="647"/>
        <end position="666"/>
    </location>
</feature>
<dbReference type="AlphaFoldDB" id="A0A1E4T9J5"/>
<feature type="compositionally biased region" description="Basic and acidic residues" evidence="6">
    <location>
        <begin position="497"/>
        <end position="558"/>
    </location>
</feature>
<accession>A0A1E4T9J5</accession>
<feature type="region of interest" description="Disordered" evidence="6">
    <location>
        <begin position="156"/>
        <end position="192"/>
    </location>
</feature>
<evidence type="ECO:0000256" key="6">
    <source>
        <dbReference type="SAM" id="MobiDB-lite"/>
    </source>
</evidence>
<dbReference type="PANTHER" id="PTHR46896:SF3">
    <property type="entry name" value="FI06413P-RELATED"/>
    <property type="match status" value="1"/>
</dbReference>
<dbReference type="OrthoDB" id="442460at2759"/>
<evidence type="ECO:0000256" key="2">
    <source>
        <dbReference type="ARBA" id="ARBA00022553"/>
    </source>
</evidence>
<dbReference type="Gene3D" id="3.30.310.130">
    <property type="entry name" value="Ubiquitin-related"/>
    <property type="match status" value="1"/>
</dbReference>
<feature type="compositionally biased region" description="Basic and acidic residues" evidence="6">
    <location>
        <begin position="657"/>
        <end position="666"/>
    </location>
</feature>
<evidence type="ECO:0000256" key="1">
    <source>
        <dbReference type="ARBA" id="ARBA00005234"/>
    </source>
</evidence>
<dbReference type="InterPro" id="IPR051947">
    <property type="entry name" value="Sentrin-specific_protease"/>
</dbReference>
<proteinExistence type="inferred from homology"/>
<dbReference type="Pfam" id="PF02902">
    <property type="entry name" value="Peptidase_C48"/>
    <property type="match status" value="1"/>
</dbReference>
<feature type="compositionally biased region" description="Polar residues" evidence="6">
    <location>
        <begin position="156"/>
        <end position="167"/>
    </location>
</feature>
<keyword evidence="3" id="KW-0645">Protease</keyword>
<keyword evidence="5" id="KW-0378">Hydrolase</keyword>
<evidence type="ECO:0000313" key="9">
    <source>
        <dbReference type="Proteomes" id="UP000095023"/>
    </source>
</evidence>
<feature type="domain" description="Ubiquitin-like protease family profile" evidence="7">
    <location>
        <begin position="215"/>
        <end position="417"/>
    </location>
</feature>
<name>A0A1E4T9J5_9ASCO</name>
<dbReference type="GO" id="GO:0006508">
    <property type="term" value="P:proteolysis"/>
    <property type="evidence" value="ECO:0007669"/>
    <property type="project" value="UniProtKB-KW"/>
</dbReference>
<reference evidence="9" key="1">
    <citation type="submission" date="2016-02" db="EMBL/GenBank/DDBJ databases">
        <title>Comparative genomics of biotechnologically important yeasts.</title>
        <authorList>
            <consortium name="DOE Joint Genome Institute"/>
            <person name="Riley R."/>
            <person name="Haridas S."/>
            <person name="Wolfe K.H."/>
            <person name="Lopes M.R."/>
            <person name="Hittinger C.T."/>
            <person name="Goker M."/>
            <person name="Salamov A."/>
            <person name="Wisecaver J."/>
            <person name="Long T.M."/>
            <person name="Aerts A.L."/>
            <person name="Barry K."/>
            <person name="Choi C."/>
            <person name="Clum A."/>
            <person name="Coughlan A.Y."/>
            <person name="Deshpande S."/>
            <person name="Douglass A.P."/>
            <person name="Hanson S.J."/>
            <person name="Klenk H.-P."/>
            <person name="Labutti K."/>
            <person name="Lapidus A."/>
            <person name="Lindquist E."/>
            <person name="Lipzen A."/>
            <person name="Meier-Kolthoff J.P."/>
            <person name="Ohm R.A."/>
            <person name="Otillar R.P."/>
            <person name="Pangilinan J."/>
            <person name="Peng Y."/>
            <person name="Rokas A."/>
            <person name="Rosa C.A."/>
            <person name="Scheuner C."/>
            <person name="Sibirny A.A."/>
            <person name="Slot J.C."/>
            <person name="Stielow J.B."/>
            <person name="Sun H."/>
            <person name="Kurtzman C.P."/>
            <person name="Blackwell M."/>
            <person name="Jeffries T.W."/>
            <person name="Grigoriev I.V."/>
        </authorList>
    </citation>
    <scope>NUCLEOTIDE SEQUENCE [LARGE SCALE GENOMIC DNA]</scope>
    <source>
        <strain evidence="9">NRRL Y-17796</strain>
    </source>
</reference>
<dbReference type="GO" id="GO:0070139">
    <property type="term" value="F:SUMO-specific endopeptidase activity"/>
    <property type="evidence" value="ECO:0007669"/>
    <property type="project" value="TreeGrafter"/>
</dbReference>
<dbReference type="Gene3D" id="1.10.418.20">
    <property type="match status" value="1"/>
</dbReference>
<feature type="region of interest" description="Disordered" evidence="6">
    <location>
        <begin position="471"/>
        <end position="627"/>
    </location>
</feature>
<keyword evidence="9" id="KW-1185">Reference proteome</keyword>
<dbReference type="InterPro" id="IPR003653">
    <property type="entry name" value="Peptidase_C48_C"/>
</dbReference>
<dbReference type="GO" id="GO:0005634">
    <property type="term" value="C:nucleus"/>
    <property type="evidence" value="ECO:0007669"/>
    <property type="project" value="TreeGrafter"/>
</dbReference>
<comment type="similarity">
    <text evidence="1">Belongs to the peptidase C48 family.</text>
</comment>
<dbReference type="GO" id="GO:0016926">
    <property type="term" value="P:protein desumoylation"/>
    <property type="evidence" value="ECO:0007669"/>
    <property type="project" value="TreeGrafter"/>
</dbReference>
<organism evidence="8 9">
    <name type="scientific">Tortispora caseinolytica NRRL Y-17796</name>
    <dbReference type="NCBI Taxonomy" id="767744"/>
    <lineage>
        <taxon>Eukaryota</taxon>
        <taxon>Fungi</taxon>
        <taxon>Dikarya</taxon>
        <taxon>Ascomycota</taxon>
        <taxon>Saccharomycotina</taxon>
        <taxon>Trigonopsidomycetes</taxon>
        <taxon>Trigonopsidales</taxon>
        <taxon>Trigonopsidaceae</taxon>
        <taxon>Tortispora</taxon>
    </lineage>
</organism>